<sequence length="220" mass="22966">MKRRTRRLRVAAWLLGPLGVVVLVGAAGWLATGYRGVTAAGGSMEPTYSIGARLLIERVDGDEVRRGDVVLLSMPSRYGGRPVLQRVVGLGGDRVAHAGGPTGPTRLNGRELAEPYLRGGEANGGPAYDVRVPPGRLFLMGDQRGDSNDSRYFPSDHAGSVPLGAVQGRVVDSPVRPLVIAGAGVAGLGSAIGGLACGVAARQARRRDEAMRLAGWPVQE</sequence>
<dbReference type="GO" id="GO:0005886">
    <property type="term" value="C:plasma membrane"/>
    <property type="evidence" value="ECO:0007669"/>
    <property type="project" value="UniProtKB-SubCell"/>
</dbReference>
<dbReference type="Pfam" id="PF10502">
    <property type="entry name" value="Peptidase_S26"/>
    <property type="match status" value="1"/>
</dbReference>
<keyword evidence="3" id="KW-1133">Transmembrane helix</keyword>
<evidence type="ECO:0000256" key="1">
    <source>
        <dbReference type="ARBA" id="ARBA00004401"/>
    </source>
</evidence>
<feature type="domain" description="Peptidase S26" evidence="4">
    <location>
        <begin position="27"/>
        <end position="171"/>
    </location>
</feature>
<keyword evidence="3" id="KW-0472">Membrane</keyword>
<evidence type="ECO:0000313" key="5">
    <source>
        <dbReference type="EMBL" id="QNS05870.1"/>
    </source>
</evidence>
<comment type="similarity">
    <text evidence="2 3">Belongs to the peptidase S26 family.</text>
</comment>
<organism evidence="5 6">
    <name type="scientific">Streptomyces xanthii</name>
    <dbReference type="NCBI Taxonomy" id="2768069"/>
    <lineage>
        <taxon>Bacteria</taxon>
        <taxon>Bacillati</taxon>
        <taxon>Actinomycetota</taxon>
        <taxon>Actinomycetes</taxon>
        <taxon>Kitasatosporales</taxon>
        <taxon>Streptomycetaceae</taxon>
        <taxon>Streptomyces</taxon>
    </lineage>
</organism>
<dbReference type="PANTHER" id="PTHR43390">
    <property type="entry name" value="SIGNAL PEPTIDASE I"/>
    <property type="match status" value="1"/>
</dbReference>
<dbReference type="InterPro" id="IPR000223">
    <property type="entry name" value="Pept_S26A_signal_pept_1"/>
</dbReference>
<dbReference type="EMBL" id="CP061281">
    <property type="protein sequence ID" value="QNS05870.1"/>
    <property type="molecule type" value="Genomic_DNA"/>
</dbReference>
<dbReference type="KEGG" id="sxn:IAG42_21280"/>
<dbReference type="PANTHER" id="PTHR43390:SF1">
    <property type="entry name" value="CHLOROPLAST PROCESSING PEPTIDASE"/>
    <property type="match status" value="1"/>
</dbReference>
<dbReference type="Gene3D" id="2.10.109.10">
    <property type="entry name" value="Umud Fragment, subunit A"/>
    <property type="match status" value="1"/>
</dbReference>
<evidence type="ECO:0000256" key="2">
    <source>
        <dbReference type="ARBA" id="ARBA00009370"/>
    </source>
</evidence>
<dbReference type="AlphaFoldDB" id="A0A7H1BAW5"/>
<keyword evidence="3" id="KW-0645">Protease</keyword>
<keyword evidence="3" id="KW-0812">Transmembrane</keyword>
<reference evidence="5 6" key="1">
    <citation type="submission" date="2020-09" db="EMBL/GenBank/DDBJ databases">
        <title>A novel species.</title>
        <authorList>
            <person name="Gao J."/>
        </authorList>
    </citation>
    <scope>NUCLEOTIDE SEQUENCE [LARGE SCALE GENOMIC DNA]</scope>
    <source>
        <strain evidence="5 6">CRXT-Y-14</strain>
    </source>
</reference>
<accession>A0A7H1BAW5</accession>
<dbReference type="CDD" id="cd06530">
    <property type="entry name" value="S26_SPase_I"/>
    <property type="match status" value="1"/>
</dbReference>
<gene>
    <name evidence="5" type="primary">lepB</name>
    <name evidence="5" type="ORF">IAG42_21280</name>
</gene>
<keyword evidence="6" id="KW-1185">Reference proteome</keyword>
<comment type="catalytic activity">
    <reaction evidence="3">
        <text>Cleavage of hydrophobic, N-terminal signal or leader sequences from secreted and periplasmic proteins.</text>
        <dbReference type="EC" id="3.4.21.89"/>
    </reaction>
</comment>
<keyword evidence="3 5" id="KW-0378">Hydrolase</keyword>
<comment type="subcellular location">
    <subcellularLocation>
        <location evidence="1">Cell membrane</location>
        <topology evidence="1">Single-pass type II membrane protein</topology>
    </subcellularLocation>
    <subcellularLocation>
        <location evidence="3">Membrane</location>
        <topology evidence="3">Single-pass type II membrane protein</topology>
    </subcellularLocation>
</comment>
<proteinExistence type="inferred from homology"/>
<dbReference type="SUPFAM" id="SSF51306">
    <property type="entry name" value="LexA/Signal peptidase"/>
    <property type="match status" value="1"/>
</dbReference>
<protein>
    <recommendedName>
        <fullName evidence="3">Signal peptidase I</fullName>
        <ecNumber evidence="3">3.4.21.89</ecNumber>
    </recommendedName>
</protein>
<evidence type="ECO:0000256" key="3">
    <source>
        <dbReference type="RuleBase" id="RU362042"/>
    </source>
</evidence>
<evidence type="ECO:0000259" key="4">
    <source>
        <dbReference type="Pfam" id="PF10502"/>
    </source>
</evidence>
<dbReference type="InterPro" id="IPR019533">
    <property type="entry name" value="Peptidase_S26"/>
</dbReference>
<dbReference type="GO" id="GO:0009003">
    <property type="term" value="F:signal peptidase activity"/>
    <property type="evidence" value="ECO:0007669"/>
    <property type="project" value="UniProtKB-EC"/>
</dbReference>
<evidence type="ECO:0000313" key="6">
    <source>
        <dbReference type="Proteomes" id="UP000516428"/>
    </source>
</evidence>
<dbReference type="InterPro" id="IPR036286">
    <property type="entry name" value="LexA/Signal_pep-like_sf"/>
</dbReference>
<dbReference type="EC" id="3.4.21.89" evidence="3"/>
<dbReference type="RefSeq" id="WP_188338558.1">
    <property type="nucleotide sequence ID" value="NZ_CP061281.1"/>
</dbReference>
<dbReference type="PRINTS" id="PR00727">
    <property type="entry name" value="LEADERPTASE"/>
</dbReference>
<dbReference type="GO" id="GO:0006465">
    <property type="term" value="P:signal peptide processing"/>
    <property type="evidence" value="ECO:0007669"/>
    <property type="project" value="InterPro"/>
</dbReference>
<dbReference type="GO" id="GO:0004252">
    <property type="term" value="F:serine-type endopeptidase activity"/>
    <property type="evidence" value="ECO:0007669"/>
    <property type="project" value="InterPro"/>
</dbReference>
<dbReference type="NCBIfam" id="TIGR02227">
    <property type="entry name" value="sigpep_I_bact"/>
    <property type="match status" value="1"/>
</dbReference>
<name>A0A7H1BAW5_9ACTN</name>
<dbReference type="Proteomes" id="UP000516428">
    <property type="component" value="Chromosome"/>
</dbReference>
<feature type="transmembrane region" description="Helical" evidence="3">
    <location>
        <begin position="178"/>
        <end position="201"/>
    </location>
</feature>